<dbReference type="RefSeq" id="WP_263818103.1">
    <property type="nucleotide sequence ID" value="NZ_JAOXHJ010000007.1"/>
</dbReference>
<dbReference type="PANTHER" id="PTHR30217">
    <property type="entry name" value="PEPTIDASE U32 FAMILY"/>
    <property type="match status" value="1"/>
</dbReference>
<keyword evidence="5" id="KW-1185">Reference proteome</keyword>
<evidence type="ECO:0000313" key="5">
    <source>
        <dbReference type="Proteomes" id="UP001207252"/>
    </source>
</evidence>
<dbReference type="InterPro" id="IPR001539">
    <property type="entry name" value="Peptidase_U32"/>
</dbReference>
<proteinExistence type="inferred from homology"/>
<sequence length="313" mass="36679">MKLCVSPTSLKNAYDLINHQVDYLILGHKNFSIRQNFYLTNQELIALIKDRQQTKIIVAVNAFFYDNQLANLTEYLRFLKTLDIDCVMFSDYAVAEINLSEELALNLMYNSETTVTSSKQFPFFVENGIQSVFLAREMWLAEVRMICHDNPLKVNTMIQINGLLFVMHSRWNLVSNFAAYAKQYENVSFDQDAFLEIQEQLRRYPHILKQDESGTHMYSGYEICCVDILDKIQNTGVDLVWINNYLHTDDESLSIFLWYQQAMERLISNTYDDHFKSQAWDSIKQTAHNKTITHNFYGSIKDILSMEKNDNEK</sequence>
<evidence type="ECO:0000256" key="2">
    <source>
        <dbReference type="ARBA" id="ARBA00022801"/>
    </source>
</evidence>
<keyword evidence="2" id="KW-0378">Hydrolase</keyword>
<comment type="similarity">
    <text evidence="3">Belongs to the peptidase U32 family.</text>
</comment>
<dbReference type="Proteomes" id="UP001207252">
    <property type="component" value="Unassembled WGS sequence"/>
</dbReference>
<keyword evidence="1" id="KW-0645">Protease</keyword>
<name>A0ABT3BPW7_9BACT</name>
<dbReference type="PANTHER" id="PTHR30217:SF6">
    <property type="entry name" value="TRNA HYDROXYLATION PROTEIN P"/>
    <property type="match status" value="1"/>
</dbReference>
<protein>
    <submittedName>
        <fullName evidence="4">U32 family peptidase</fullName>
    </submittedName>
</protein>
<organism evidence="4 5">
    <name type="scientific">Ureaplasma zalophigenitalium</name>
    <dbReference type="NCBI Taxonomy" id="907723"/>
    <lineage>
        <taxon>Bacteria</taxon>
        <taxon>Bacillati</taxon>
        <taxon>Mycoplasmatota</taxon>
        <taxon>Mycoplasmoidales</taxon>
        <taxon>Mycoplasmoidaceae</taxon>
        <taxon>Ureaplasma</taxon>
    </lineage>
</organism>
<evidence type="ECO:0000256" key="3">
    <source>
        <dbReference type="ARBA" id="ARBA00038374"/>
    </source>
</evidence>
<dbReference type="InterPro" id="IPR051454">
    <property type="entry name" value="RNA/ubiquinone_mod_enzymes"/>
</dbReference>
<dbReference type="Pfam" id="PF01136">
    <property type="entry name" value="Peptidase_U32"/>
    <property type="match status" value="1"/>
</dbReference>
<comment type="caution">
    <text evidence="4">The sequence shown here is derived from an EMBL/GenBank/DDBJ whole genome shotgun (WGS) entry which is preliminary data.</text>
</comment>
<reference evidence="4 5" key="1">
    <citation type="journal article" date="2020" name="Int. J. Syst. Evol. Microbiol.">
        <title>Ureaplasma miroungigenitalium sp. nov. isolated from northern elephant seals (Mirounga angustirostris) and Ureaplasma zalophigenitalium sp. nov. isolated from California sea lions (Zalophus californianus).</title>
        <authorList>
            <person name="Volokhov D.V."/>
            <person name="Gulland F.M."/>
            <person name="Gao Y."/>
            <person name="Chizhikov V.E."/>
        </authorList>
    </citation>
    <scope>NUCLEOTIDE SEQUENCE [LARGE SCALE GENOMIC DNA]</scope>
    <source>
        <strain evidence="4 5">CSL7644-GEN</strain>
    </source>
</reference>
<gene>
    <name evidence="4" type="ORF">OF365_02825</name>
</gene>
<accession>A0ABT3BPW7</accession>
<evidence type="ECO:0000256" key="1">
    <source>
        <dbReference type="ARBA" id="ARBA00022670"/>
    </source>
</evidence>
<evidence type="ECO:0000313" key="4">
    <source>
        <dbReference type="EMBL" id="MCV3754299.1"/>
    </source>
</evidence>
<dbReference type="EMBL" id="JAOXHJ010000007">
    <property type="protein sequence ID" value="MCV3754299.1"/>
    <property type="molecule type" value="Genomic_DNA"/>
</dbReference>